<feature type="domain" description="THIF-type NAD/FAD binding fold" evidence="17">
    <location>
        <begin position="11"/>
        <end position="442"/>
    </location>
</feature>
<dbReference type="FunFam" id="1.10.10.520:FF:000002">
    <property type="entry name" value="SUMO-activating enzyme subunit 2"/>
    <property type="match status" value="1"/>
</dbReference>
<evidence type="ECO:0000256" key="5">
    <source>
        <dbReference type="ARBA" id="ARBA00022723"/>
    </source>
</evidence>
<keyword evidence="9 11" id="KW-0067">ATP-binding</keyword>
<sequence length="647" mass="70584">MATKIPGVFEPNLEELIKKSKVLVVGAGGIGCELLKNLVLSGFANIEIVDLDTIDVSNLNRQFLFHKQHVGKSKAKVARESALKFNPDANIVAHHASIISTDFGVNYFKEFTLVMNALDNRAARNHVNRMCLASEVPLIESGTAGYEGQVELIKKGETKCYECDPKPAAKSYPGCTIRNTPSEPIHCIVWAKHLFNQLFGEVDADEEVSPDTEDPEAVGEAGAKAASSEAKANGDVERTSTRKWAQSSGYDPQKLFTKFFNADIKYLISMSDLWKTRKPPRPLEWNSLPDAVAGSSSQVLDVGGLKDQRVWSVQECGAVFETSVKELKRKFDAALEKDEHLVWDKDDKAGMDFVAACANIRAHIFSIPEKSRFDIKSMAGNIIPAIATSNAIVAGLVVLHAIQVLQAKFQSCQTVYLRKKPNHRNQMVVPEKLLTAPNPKCPVCSPKPQRTVGLDVTKMSIAEFEEQVLKKTLNMSPMVDVMIEASGSVITSSEEGETEANNEKHLEDLGVKDGAILIADDYLQQYTLRLIISHRVSQRDGPEFEILDQTDLPTPPPQPSTSAASEPAAAAAASETPAPAAAAKMDTNGDDITSTTTPDSKKRKVEEVEEVTVEDNDVPSSPAAKKVRTEEKPTPSGDSGIEEVYLD</sequence>
<dbReference type="GO" id="GO:0019948">
    <property type="term" value="F:SUMO activating enzyme activity"/>
    <property type="evidence" value="ECO:0007669"/>
    <property type="project" value="UniProtKB-UniRule"/>
</dbReference>
<evidence type="ECO:0000259" key="19">
    <source>
        <dbReference type="Pfam" id="PF14732"/>
    </source>
</evidence>
<evidence type="ECO:0000259" key="18">
    <source>
        <dbReference type="Pfam" id="PF10585"/>
    </source>
</evidence>
<feature type="binding site" evidence="14">
    <location>
        <position position="444"/>
    </location>
    <ligand>
        <name>Zn(2+)</name>
        <dbReference type="ChEBI" id="CHEBI:29105"/>
    </ligand>
</feature>
<feature type="compositionally biased region" description="Low complexity" evidence="16">
    <location>
        <begin position="219"/>
        <end position="231"/>
    </location>
</feature>
<dbReference type="Gene3D" id="3.50.50.80">
    <property type="entry name" value="Ubiquitin-activating enzyme E1, inactive adenylation domain, subdomain 1"/>
    <property type="match status" value="1"/>
</dbReference>
<dbReference type="CDD" id="cd01489">
    <property type="entry name" value="Uba2_SUMO"/>
    <property type="match status" value="1"/>
</dbReference>
<dbReference type="InterPro" id="IPR033127">
    <property type="entry name" value="UBQ-activ_enz_E1_Cys_AS"/>
</dbReference>
<keyword evidence="10" id="KW-0539">Nucleus</keyword>
<comment type="pathway">
    <text evidence="2 11">Protein modification; protein sumoylation.</text>
</comment>
<evidence type="ECO:0000256" key="7">
    <source>
        <dbReference type="ARBA" id="ARBA00022786"/>
    </source>
</evidence>
<dbReference type="AlphaFoldDB" id="A0A8D8RSL9"/>
<dbReference type="Pfam" id="PF10585">
    <property type="entry name" value="UBA_E1_SCCH"/>
    <property type="match status" value="1"/>
</dbReference>
<dbReference type="EMBL" id="HBUF01176891">
    <property type="protein sequence ID" value="CAG6654194.1"/>
    <property type="molecule type" value="Transcribed_RNA"/>
</dbReference>
<feature type="binding site" evidence="13">
    <location>
        <begin position="97"/>
        <end position="98"/>
    </location>
    <ligand>
        <name>ATP</name>
        <dbReference type="ChEBI" id="CHEBI:30616"/>
    </ligand>
</feature>
<dbReference type="Gene3D" id="1.10.10.520">
    <property type="entry name" value="Ubiquitin activating enzymes (Uba3). Chain: B, domain 2"/>
    <property type="match status" value="1"/>
</dbReference>
<evidence type="ECO:0000256" key="4">
    <source>
        <dbReference type="ARBA" id="ARBA00022679"/>
    </source>
</evidence>
<feature type="binding site" evidence="13">
    <location>
        <begin position="26"/>
        <end position="31"/>
    </location>
    <ligand>
        <name>ATP</name>
        <dbReference type="ChEBI" id="CHEBI:30616"/>
    </ligand>
</feature>
<keyword evidence="5 11" id="KW-0479">Metal-binding</keyword>
<evidence type="ECO:0000256" key="14">
    <source>
        <dbReference type="PIRSR" id="PIRSR039133-3"/>
    </source>
</evidence>
<evidence type="ECO:0000256" key="8">
    <source>
        <dbReference type="ARBA" id="ARBA00022833"/>
    </source>
</evidence>
<dbReference type="GO" id="GO:0046872">
    <property type="term" value="F:metal ion binding"/>
    <property type="evidence" value="ECO:0007669"/>
    <property type="project" value="UniProtKB-KW"/>
</dbReference>
<dbReference type="FunFam" id="3.40.50.720:FF:000618">
    <property type="entry name" value="SUMO-activating enzyme subunit 2"/>
    <property type="match status" value="1"/>
</dbReference>
<feature type="binding site" evidence="13">
    <location>
        <position position="74"/>
    </location>
    <ligand>
        <name>ATP</name>
        <dbReference type="ChEBI" id="CHEBI:30616"/>
    </ligand>
</feature>
<dbReference type="InterPro" id="IPR028077">
    <property type="entry name" value="UAE_UbL_dom"/>
</dbReference>
<feature type="region of interest" description="Disordered" evidence="16">
    <location>
        <begin position="546"/>
        <end position="647"/>
    </location>
</feature>
<accession>A0A8D8RSL9</accession>
<protein>
    <recommendedName>
        <fullName evidence="11">SUMO-activating enzyme subunit</fullName>
    </recommendedName>
</protein>
<comment type="similarity">
    <text evidence="3 11">Belongs to the ubiquitin-activating E1 family.</text>
</comment>
<dbReference type="Pfam" id="PF14732">
    <property type="entry name" value="UAE_UbL"/>
    <property type="match status" value="1"/>
</dbReference>
<evidence type="ECO:0000256" key="16">
    <source>
        <dbReference type="SAM" id="MobiDB-lite"/>
    </source>
</evidence>
<feature type="binding site" evidence="13">
    <location>
        <position position="50"/>
    </location>
    <ligand>
        <name>ATP</name>
        <dbReference type="ChEBI" id="CHEBI:30616"/>
    </ligand>
</feature>
<evidence type="ECO:0000313" key="20">
    <source>
        <dbReference type="EMBL" id="CAG6654194.1"/>
    </source>
</evidence>
<dbReference type="GO" id="GO:0016740">
    <property type="term" value="F:transferase activity"/>
    <property type="evidence" value="ECO:0007669"/>
    <property type="project" value="UniProtKB-KW"/>
</dbReference>
<dbReference type="GO" id="GO:0005524">
    <property type="term" value="F:ATP binding"/>
    <property type="evidence" value="ECO:0007669"/>
    <property type="project" value="UniProtKB-UniRule"/>
</dbReference>
<dbReference type="InterPro" id="IPR042449">
    <property type="entry name" value="Ub-E1_IAD_1"/>
</dbReference>
<dbReference type="InterPro" id="IPR023318">
    <property type="entry name" value="Ub_act_enz_dom_a_sf"/>
</dbReference>
<evidence type="ECO:0000256" key="12">
    <source>
        <dbReference type="PIRSR" id="PIRSR039133-1"/>
    </source>
</evidence>
<feature type="region of interest" description="Disordered" evidence="16">
    <location>
        <begin position="205"/>
        <end position="244"/>
    </location>
</feature>
<dbReference type="PROSITE" id="PS51257">
    <property type="entry name" value="PROKAR_LIPOPROTEIN"/>
    <property type="match status" value="1"/>
</dbReference>
<reference evidence="20" key="1">
    <citation type="submission" date="2021-05" db="EMBL/GenBank/DDBJ databases">
        <authorList>
            <person name="Alioto T."/>
            <person name="Alioto T."/>
            <person name="Gomez Garrido J."/>
        </authorList>
    </citation>
    <scope>NUCLEOTIDE SEQUENCE</scope>
</reference>
<dbReference type="UniPathway" id="UPA00886"/>
<keyword evidence="8 11" id="KW-0862">Zinc</keyword>
<dbReference type="InterPro" id="IPR000594">
    <property type="entry name" value="ThiF_NAD_FAD-bd"/>
</dbReference>
<evidence type="ECO:0000256" key="3">
    <source>
        <dbReference type="ARBA" id="ARBA00005673"/>
    </source>
</evidence>
<feature type="binding site" evidence="13">
    <location>
        <begin position="58"/>
        <end position="61"/>
    </location>
    <ligand>
        <name>ATP</name>
        <dbReference type="ChEBI" id="CHEBI:30616"/>
    </ligand>
</feature>
<comment type="subunit">
    <text evidence="11">Heterodimer.</text>
</comment>
<dbReference type="PIRSF" id="PIRSF039133">
    <property type="entry name" value="SUMO_E1B"/>
    <property type="match status" value="1"/>
</dbReference>
<evidence type="ECO:0000256" key="2">
    <source>
        <dbReference type="ARBA" id="ARBA00004718"/>
    </source>
</evidence>
<dbReference type="PANTHER" id="PTHR10953:SF5">
    <property type="entry name" value="SUMO-ACTIVATING ENZYME SUBUNIT 2"/>
    <property type="match status" value="1"/>
</dbReference>
<dbReference type="PANTHER" id="PTHR10953">
    <property type="entry name" value="UBIQUITIN-ACTIVATING ENZYME E1"/>
    <property type="match status" value="1"/>
</dbReference>
<dbReference type="GO" id="GO:0031510">
    <property type="term" value="C:SUMO activating enzyme complex"/>
    <property type="evidence" value="ECO:0007669"/>
    <property type="project" value="UniProtKB-UniRule"/>
</dbReference>
<dbReference type="InterPro" id="IPR030661">
    <property type="entry name" value="Uba2"/>
</dbReference>
<feature type="compositionally biased region" description="Low complexity" evidence="16">
    <location>
        <begin position="560"/>
        <end position="583"/>
    </location>
</feature>
<evidence type="ECO:0000259" key="17">
    <source>
        <dbReference type="Pfam" id="PF00899"/>
    </source>
</evidence>
<feature type="active site" description="Glycyl thioester intermediate" evidence="12 15">
    <location>
        <position position="175"/>
    </location>
</feature>
<evidence type="ECO:0000256" key="10">
    <source>
        <dbReference type="ARBA" id="ARBA00023242"/>
    </source>
</evidence>
<keyword evidence="7 11" id="KW-0833">Ubl conjugation pathway</keyword>
<evidence type="ECO:0000256" key="13">
    <source>
        <dbReference type="PIRSR" id="PIRSR039133-2"/>
    </source>
</evidence>
<feature type="binding site" evidence="14">
    <location>
        <position position="441"/>
    </location>
    <ligand>
        <name>Zn(2+)</name>
        <dbReference type="ChEBI" id="CHEBI:29105"/>
    </ligand>
</feature>
<keyword evidence="6 11" id="KW-0547">Nucleotide-binding</keyword>
<dbReference type="InterPro" id="IPR035985">
    <property type="entry name" value="Ubiquitin-activating_enz"/>
</dbReference>
<evidence type="ECO:0000256" key="6">
    <source>
        <dbReference type="ARBA" id="ARBA00022741"/>
    </source>
</evidence>
<feature type="domain" description="Ubiquitin/SUMO-activating enzyme ubiquitin-like" evidence="19">
    <location>
        <begin position="454"/>
        <end position="536"/>
    </location>
</feature>
<proteinExistence type="inferred from homology"/>
<keyword evidence="4" id="KW-0808">Transferase</keyword>
<feature type="binding site" evidence="14">
    <location>
        <position position="160"/>
    </location>
    <ligand>
        <name>Zn(2+)</name>
        <dbReference type="ChEBI" id="CHEBI:29105"/>
    </ligand>
</feature>
<feature type="domain" description="Ubiquitin-activating enzyme SCCH" evidence="18">
    <location>
        <begin position="336"/>
        <end position="376"/>
    </location>
</feature>
<name>A0A8D8RSL9_9HEMI</name>
<dbReference type="FunFam" id="3.50.50.80:FF:000002">
    <property type="entry name" value="SUMO-activating enzyme subunit 2"/>
    <property type="match status" value="1"/>
</dbReference>
<dbReference type="GO" id="GO:0016925">
    <property type="term" value="P:protein sumoylation"/>
    <property type="evidence" value="ECO:0007669"/>
    <property type="project" value="UniProtKB-UniRule"/>
</dbReference>
<feature type="binding site" evidence="14">
    <location>
        <position position="163"/>
    </location>
    <ligand>
        <name>Zn(2+)</name>
        <dbReference type="ChEBI" id="CHEBI:29105"/>
    </ligand>
</feature>
<feature type="compositionally biased region" description="Acidic residues" evidence="16">
    <location>
        <begin position="607"/>
        <end position="617"/>
    </location>
</feature>
<dbReference type="PROSITE" id="PS00865">
    <property type="entry name" value="UBIQUITIN_ACTIVAT_2"/>
    <property type="match status" value="1"/>
</dbReference>
<dbReference type="Pfam" id="PF00899">
    <property type="entry name" value="ThiF"/>
    <property type="match status" value="1"/>
</dbReference>
<evidence type="ECO:0000256" key="1">
    <source>
        <dbReference type="ARBA" id="ARBA00004123"/>
    </source>
</evidence>
<dbReference type="Gene3D" id="3.10.290.20">
    <property type="entry name" value="Ubiquitin-like 2 activating enzyme e1b. Chain: B, domain 3"/>
    <property type="match status" value="1"/>
</dbReference>
<feature type="compositionally biased region" description="Acidic residues" evidence="16">
    <location>
        <begin position="205"/>
        <end position="217"/>
    </location>
</feature>
<dbReference type="InterPro" id="IPR045886">
    <property type="entry name" value="ThiF/MoeB/HesA"/>
</dbReference>
<evidence type="ECO:0000256" key="9">
    <source>
        <dbReference type="ARBA" id="ARBA00022840"/>
    </source>
</evidence>
<dbReference type="GO" id="GO:0005737">
    <property type="term" value="C:cytoplasm"/>
    <property type="evidence" value="ECO:0007669"/>
    <property type="project" value="TreeGrafter"/>
</dbReference>
<dbReference type="InterPro" id="IPR019572">
    <property type="entry name" value="UBA_E1_SCCH"/>
</dbReference>
<evidence type="ECO:0000256" key="15">
    <source>
        <dbReference type="PROSITE-ProRule" id="PRU10132"/>
    </source>
</evidence>
<comment type="subcellular location">
    <subcellularLocation>
        <location evidence="1">Nucleus</location>
    </subcellularLocation>
</comment>
<evidence type="ECO:0000256" key="11">
    <source>
        <dbReference type="PIRNR" id="PIRNR039133"/>
    </source>
</evidence>
<organism evidence="20">
    <name type="scientific">Cacopsylla melanoneura</name>
    <dbReference type="NCBI Taxonomy" id="428564"/>
    <lineage>
        <taxon>Eukaryota</taxon>
        <taxon>Metazoa</taxon>
        <taxon>Ecdysozoa</taxon>
        <taxon>Arthropoda</taxon>
        <taxon>Hexapoda</taxon>
        <taxon>Insecta</taxon>
        <taxon>Pterygota</taxon>
        <taxon>Neoptera</taxon>
        <taxon>Paraneoptera</taxon>
        <taxon>Hemiptera</taxon>
        <taxon>Sternorrhyncha</taxon>
        <taxon>Psylloidea</taxon>
        <taxon>Psyllidae</taxon>
        <taxon>Psyllinae</taxon>
        <taxon>Cacopsylla</taxon>
    </lineage>
</organism>
<feature type="binding site" evidence="13">
    <location>
        <begin position="119"/>
        <end position="124"/>
    </location>
    <ligand>
        <name>ATP</name>
        <dbReference type="ChEBI" id="CHEBI:30616"/>
    </ligand>
</feature>
<dbReference type="SUPFAM" id="SSF69572">
    <property type="entry name" value="Activating enzymes of the ubiquitin-like proteins"/>
    <property type="match status" value="1"/>
</dbReference>